<dbReference type="EMBL" id="FOBH01000008">
    <property type="protein sequence ID" value="SEL32227.1"/>
    <property type="molecule type" value="Genomic_DNA"/>
</dbReference>
<organism evidence="1 2">
    <name type="scientific">Nitrosovibrio tenuis</name>
    <dbReference type="NCBI Taxonomy" id="1233"/>
    <lineage>
        <taxon>Bacteria</taxon>
        <taxon>Pseudomonadati</taxon>
        <taxon>Pseudomonadota</taxon>
        <taxon>Betaproteobacteria</taxon>
        <taxon>Nitrosomonadales</taxon>
        <taxon>Nitrosomonadaceae</taxon>
        <taxon>Nitrosovibrio</taxon>
    </lineage>
</organism>
<name>A0A1H7PAV9_9PROT</name>
<evidence type="ECO:0000313" key="2">
    <source>
        <dbReference type="Proteomes" id="UP000198620"/>
    </source>
</evidence>
<proteinExistence type="predicted"/>
<dbReference type="RefSeq" id="WP_090829009.1">
    <property type="nucleotide sequence ID" value="NZ_FOBH01000008.1"/>
</dbReference>
<evidence type="ECO:0000313" key="1">
    <source>
        <dbReference type="EMBL" id="SEL32227.1"/>
    </source>
</evidence>
<dbReference type="AlphaFoldDB" id="A0A1H7PAV9"/>
<accession>A0A1H7PAV9</accession>
<gene>
    <name evidence="1" type="ORF">SAMN05216387_10896</name>
</gene>
<keyword evidence="2" id="KW-1185">Reference proteome</keyword>
<reference evidence="1 2" key="1">
    <citation type="submission" date="2016-10" db="EMBL/GenBank/DDBJ databases">
        <authorList>
            <person name="de Groot N.N."/>
        </authorList>
    </citation>
    <scope>NUCLEOTIDE SEQUENCE [LARGE SCALE GENOMIC DNA]</scope>
    <source>
        <strain evidence="1 2">Nv1</strain>
    </source>
</reference>
<sequence>MNKLNGPEQCLYQFSAITHMSMALLRNGWINDGKPAFLSVTVTEPYKYQDRWYGNRKNIPPVPVTGINIPVTVTGKNIHFIPVTGMNTLADPVTVTGILARLAVNIGGVALYVKSMSDSSNMALSDSGWFMAARGKYVNDENL</sequence>
<dbReference type="Proteomes" id="UP000198620">
    <property type="component" value="Unassembled WGS sequence"/>
</dbReference>
<protein>
    <submittedName>
        <fullName evidence="1">Uncharacterized protein</fullName>
    </submittedName>
</protein>